<keyword evidence="6" id="KW-0732">Signal</keyword>
<dbReference type="InterPro" id="IPR006061">
    <property type="entry name" value="SBP_1_CS"/>
</dbReference>
<dbReference type="PANTHER" id="PTHR43649">
    <property type="entry name" value="ARABINOSE-BINDING PROTEIN-RELATED"/>
    <property type="match status" value="1"/>
</dbReference>
<dbReference type="HOGENOM" id="CLU_031285_3_0_7"/>
<gene>
    <name evidence="8" type="ORF">ETSY1_34020</name>
</gene>
<organism evidence="8 9">
    <name type="scientific">Entotheonella factor</name>
    <dbReference type="NCBI Taxonomy" id="1429438"/>
    <lineage>
        <taxon>Bacteria</taxon>
        <taxon>Pseudomonadati</taxon>
        <taxon>Nitrospinota/Tectimicrobiota group</taxon>
        <taxon>Candidatus Tectimicrobiota</taxon>
        <taxon>Candidatus Entotheonellia</taxon>
        <taxon>Candidatus Entotheonellales</taxon>
        <taxon>Candidatus Entotheonellaceae</taxon>
        <taxon>Candidatus Entotheonella</taxon>
    </lineage>
</organism>
<dbReference type="EMBL" id="AZHW01001035">
    <property type="protein sequence ID" value="ETW94630.1"/>
    <property type="molecule type" value="Genomic_DNA"/>
</dbReference>
<comment type="caution">
    <text evidence="8">The sequence shown here is derived from an EMBL/GenBank/DDBJ whole genome shotgun (WGS) entry which is preliminary data.</text>
</comment>
<dbReference type="Pfam" id="PF13416">
    <property type="entry name" value="SBP_bac_8"/>
    <property type="match status" value="1"/>
</dbReference>
<dbReference type="CDD" id="cd14748">
    <property type="entry name" value="PBP2_UgpB"/>
    <property type="match status" value="1"/>
</dbReference>
<dbReference type="PANTHER" id="PTHR43649:SF31">
    <property type="entry name" value="SN-GLYCEROL-3-PHOSPHATE-BINDING PERIPLASMIC PROTEIN UGPB"/>
    <property type="match status" value="1"/>
</dbReference>
<dbReference type="InterPro" id="IPR006059">
    <property type="entry name" value="SBP"/>
</dbReference>
<proteinExistence type="inferred from homology"/>
<dbReference type="GO" id="GO:0042597">
    <property type="term" value="C:periplasmic space"/>
    <property type="evidence" value="ECO:0007669"/>
    <property type="project" value="UniProtKB-SubCell"/>
</dbReference>
<comment type="subunit">
    <text evidence="3">The complex is composed of two ATP-binding proteins (UgpC), two transmembrane proteins (UgpA and UgpE) and a solute-binding protein (UgpB).</text>
</comment>
<comment type="subcellular location">
    <subcellularLocation>
        <location evidence="1">Periplasm</location>
    </subcellularLocation>
</comment>
<evidence type="ECO:0000313" key="9">
    <source>
        <dbReference type="Proteomes" id="UP000019141"/>
    </source>
</evidence>
<evidence type="ECO:0000256" key="6">
    <source>
        <dbReference type="ARBA" id="ARBA00022729"/>
    </source>
</evidence>
<sequence length="427" mass="47058">MCLVLLPVIVQAQARQIQWWHAMGGVLGERVGGIAKGFNDSQKQCEVIPTYKGNYTENMTAGIAAFRAGKQPHILQVFEVGTAVMMAAKGAIKPVYEVMASGGGEFDASGYLSTVTGYYTSPDGKMLSMPFNSSTPVLYYNKDAFKKAGLDPDKPPATWAEVADAAKKTQAAGYPCGFTTAWQSWVHLENFSAWHNQPIGTKANGFEGFDTELVFNSPAHVKHVQQMADWQKDGIFKYGGRRGDGQALFTEGQCVMCTQSSAGYSGIKKTAEFEFGMGMLPYWPEIAEKPQNSIIGGATLWTFDGHQKEDYLCVAEFFKYLSSAEVQAEWHQGTGYLPITYAAYDLTKKQGYYDQNPGTETALKQMTLNDPTANSRGLRFGNFVQIRDVINEELENVWGGKKSAQQALDDAVKRGNAMLRKFEKTVK</sequence>
<evidence type="ECO:0000256" key="1">
    <source>
        <dbReference type="ARBA" id="ARBA00004418"/>
    </source>
</evidence>
<accession>W4LA93</accession>
<dbReference type="InterPro" id="IPR050490">
    <property type="entry name" value="Bact_solute-bd_prot1"/>
</dbReference>
<dbReference type="AlphaFoldDB" id="W4LA93"/>
<evidence type="ECO:0000313" key="8">
    <source>
        <dbReference type="EMBL" id="ETW94630.1"/>
    </source>
</evidence>
<keyword evidence="7" id="KW-0574">Periplasm</keyword>
<dbReference type="NCBIfam" id="NF008211">
    <property type="entry name" value="PRK10974.1"/>
    <property type="match status" value="1"/>
</dbReference>
<evidence type="ECO:0000256" key="4">
    <source>
        <dbReference type="ARBA" id="ARBA00017470"/>
    </source>
</evidence>
<dbReference type="Proteomes" id="UP000019141">
    <property type="component" value="Unassembled WGS sequence"/>
</dbReference>
<keyword evidence="5" id="KW-0813">Transport</keyword>
<name>W4LA93_ENTF1</name>
<comment type="similarity">
    <text evidence="2">Belongs to the bacterial solute-binding protein 1 family.</text>
</comment>
<evidence type="ECO:0000256" key="3">
    <source>
        <dbReference type="ARBA" id="ARBA00011557"/>
    </source>
</evidence>
<dbReference type="Gene3D" id="3.40.190.10">
    <property type="entry name" value="Periplasmic binding protein-like II"/>
    <property type="match status" value="2"/>
</dbReference>
<reference evidence="8 9" key="1">
    <citation type="journal article" date="2014" name="Nature">
        <title>An environmental bacterial taxon with a large and distinct metabolic repertoire.</title>
        <authorList>
            <person name="Wilson M.C."/>
            <person name="Mori T."/>
            <person name="Ruckert C."/>
            <person name="Uria A.R."/>
            <person name="Helf M.J."/>
            <person name="Takada K."/>
            <person name="Gernert C."/>
            <person name="Steffens U.A."/>
            <person name="Heycke N."/>
            <person name="Schmitt S."/>
            <person name="Rinke C."/>
            <person name="Helfrich E.J."/>
            <person name="Brachmann A.O."/>
            <person name="Gurgui C."/>
            <person name="Wakimoto T."/>
            <person name="Kracht M."/>
            <person name="Crusemann M."/>
            <person name="Hentschel U."/>
            <person name="Abe I."/>
            <person name="Matsunaga S."/>
            <person name="Kalinowski J."/>
            <person name="Takeyama H."/>
            <person name="Piel J."/>
        </authorList>
    </citation>
    <scope>NUCLEOTIDE SEQUENCE [LARGE SCALE GENOMIC DNA]</scope>
    <source>
        <strain evidence="9">TSY1</strain>
    </source>
</reference>
<evidence type="ECO:0000256" key="7">
    <source>
        <dbReference type="ARBA" id="ARBA00022764"/>
    </source>
</evidence>
<keyword evidence="9" id="KW-1185">Reference proteome</keyword>
<dbReference type="GO" id="GO:0055085">
    <property type="term" value="P:transmembrane transport"/>
    <property type="evidence" value="ECO:0007669"/>
    <property type="project" value="InterPro"/>
</dbReference>
<protein>
    <recommendedName>
        <fullName evidence="4">sn-glycerol-3-phosphate-binding periplasmic protein UgpB</fullName>
    </recommendedName>
</protein>
<evidence type="ECO:0000256" key="5">
    <source>
        <dbReference type="ARBA" id="ARBA00022448"/>
    </source>
</evidence>
<dbReference type="SUPFAM" id="SSF53850">
    <property type="entry name" value="Periplasmic binding protein-like II"/>
    <property type="match status" value="1"/>
</dbReference>
<dbReference type="PATRIC" id="fig|1429438.4.peg.6423"/>
<dbReference type="PROSITE" id="PS01037">
    <property type="entry name" value="SBP_BACTERIAL_1"/>
    <property type="match status" value="1"/>
</dbReference>
<evidence type="ECO:0000256" key="2">
    <source>
        <dbReference type="ARBA" id="ARBA00008520"/>
    </source>
</evidence>